<dbReference type="RefSeq" id="WP_045025838.1">
    <property type="nucleotide sequence ID" value="NZ_JRHC01000001.1"/>
</dbReference>
<dbReference type="PATRIC" id="fig|1544798.3.peg.385"/>
<reference evidence="1 2" key="1">
    <citation type="submission" date="2014-09" db="EMBL/GenBank/DDBJ databases">
        <title>Draft Genome Sequence of Draconibacterium sp. JN14CK-3.</title>
        <authorList>
            <person name="Dong C."/>
            <person name="Lai Q."/>
            <person name="Shao Z."/>
        </authorList>
    </citation>
    <scope>NUCLEOTIDE SEQUENCE [LARGE SCALE GENOMIC DNA]</scope>
    <source>
        <strain evidence="1 2">JN14CK-3</strain>
    </source>
</reference>
<comment type="caution">
    <text evidence="1">The sequence shown here is derived from an EMBL/GenBank/DDBJ whole genome shotgun (WGS) entry which is preliminary data.</text>
</comment>
<dbReference type="EMBL" id="JRHC01000001">
    <property type="protein sequence ID" value="KJF44281.1"/>
    <property type="molecule type" value="Genomic_DNA"/>
</dbReference>
<name>A0A0D8JCN3_9BACT</name>
<dbReference type="Proteomes" id="UP000032544">
    <property type="component" value="Unassembled WGS sequence"/>
</dbReference>
<organism evidence="1 2">
    <name type="scientific">Draconibacterium sediminis</name>
    <dbReference type="NCBI Taxonomy" id="1544798"/>
    <lineage>
        <taxon>Bacteria</taxon>
        <taxon>Pseudomonadati</taxon>
        <taxon>Bacteroidota</taxon>
        <taxon>Bacteroidia</taxon>
        <taxon>Marinilabiliales</taxon>
        <taxon>Prolixibacteraceae</taxon>
        <taxon>Draconibacterium</taxon>
    </lineage>
</organism>
<dbReference type="AlphaFoldDB" id="A0A0D8JCN3"/>
<evidence type="ECO:0000313" key="1">
    <source>
        <dbReference type="EMBL" id="KJF44281.1"/>
    </source>
</evidence>
<gene>
    <name evidence="1" type="ORF">LH29_01845</name>
</gene>
<proteinExistence type="predicted"/>
<protein>
    <submittedName>
        <fullName evidence="1">Uncharacterized protein</fullName>
    </submittedName>
</protein>
<accession>A0A0D8JCN3</accession>
<evidence type="ECO:0000313" key="2">
    <source>
        <dbReference type="Proteomes" id="UP000032544"/>
    </source>
</evidence>
<sequence>MKPKDMSRISLKSKDSNEFKTYVEIGKAYSGFPEEFYALLPGYAGIEQGNWLKLFQDLSPGEQIDIINYIFKDSPESYPELANKLKPEEIRLNNFLQKYYDDALFEGGLDFYDLDKNDGWEIEDEIYDDDGNTLKMLFKEGSVVLFLDGFSYLKHSRYISEKKYAEIEEKLDFFVSLLLE</sequence>
<keyword evidence="2" id="KW-1185">Reference proteome</keyword>